<feature type="region of interest" description="Disordered" evidence="1">
    <location>
        <begin position="1"/>
        <end position="30"/>
    </location>
</feature>
<feature type="compositionally biased region" description="Basic residues" evidence="1">
    <location>
        <begin position="122"/>
        <end position="138"/>
    </location>
</feature>
<feature type="compositionally biased region" description="Basic and acidic residues" evidence="1">
    <location>
        <begin position="89"/>
        <end position="98"/>
    </location>
</feature>
<feature type="compositionally biased region" description="Basic residues" evidence="1">
    <location>
        <begin position="99"/>
        <end position="110"/>
    </location>
</feature>
<reference evidence="2 3" key="1">
    <citation type="submission" date="2017-10" db="EMBL/GenBank/DDBJ databases">
        <title>Integration of genomic and chemical information greatly accelerates assignment of the full stereostructure of myelolactone, a potent inhibitor of myeloma from a marine-derived Micromonospora.</title>
        <authorList>
            <person name="Kim M.C."/>
            <person name="Machado H."/>
            <person name="Jensen P.R."/>
            <person name="Fenical W."/>
        </authorList>
    </citation>
    <scope>NUCLEOTIDE SEQUENCE [LARGE SCALE GENOMIC DNA]</scope>
    <source>
        <strain evidence="2 3">CNY-010</strain>
    </source>
</reference>
<evidence type="ECO:0008006" key="4">
    <source>
        <dbReference type="Google" id="ProtNLM"/>
    </source>
</evidence>
<evidence type="ECO:0000313" key="3">
    <source>
        <dbReference type="Proteomes" id="UP000267804"/>
    </source>
</evidence>
<sequence length="196" mass="21242">MVADRAAVAGAEHGRPAGEASAAGDRQRDPVRGAVGVPVALSAGYLPPWQTVYWYFTRWEEAGVTEKLLATLRIKGRGATAPPAGAVGGDHRFAEREGRRHRRPGQSRLRRGQEDQRPETVHHHRHPGTAGHRHRHRAQDRVVVGADPRGSGRVIGAHDLGQVVVVVHPHVDGGRHGDDPRLVAGPRIRHVPRSGP</sequence>
<name>A0A386WGM7_9ACTN</name>
<dbReference type="Proteomes" id="UP000267804">
    <property type="component" value="Chromosome"/>
</dbReference>
<organism evidence="2 3">
    <name type="scientific">Micromonospora tulbaghiae</name>
    <dbReference type="NCBI Taxonomy" id="479978"/>
    <lineage>
        <taxon>Bacteria</taxon>
        <taxon>Bacillati</taxon>
        <taxon>Actinomycetota</taxon>
        <taxon>Actinomycetes</taxon>
        <taxon>Micromonosporales</taxon>
        <taxon>Micromonosporaceae</taxon>
        <taxon>Micromonospora</taxon>
    </lineage>
</organism>
<feature type="region of interest" description="Disordered" evidence="1">
    <location>
        <begin position="78"/>
        <end position="140"/>
    </location>
</feature>
<gene>
    <name evidence="2" type="ORF">CSH63_04090</name>
</gene>
<dbReference type="KEGG" id="mtua:CSH63_04090"/>
<dbReference type="EMBL" id="CP024087">
    <property type="protein sequence ID" value="AYF26659.1"/>
    <property type="molecule type" value="Genomic_DNA"/>
</dbReference>
<dbReference type="AlphaFoldDB" id="A0A386WGM7"/>
<feature type="compositionally biased region" description="Basic and acidic residues" evidence="1">
    <location>
        <begin position="111"/>
        <end position="121"/>
    </location>
</feature>
<protein>
    <recommendedName>
        <fullName evidence="4">Transposase of IS4/5 family</fullName>
    </recommendedName>
</protein>
<evidence type="ECO:0000256" key="1">
    <source>
        <dbReference type="SAM" id="MobiDB-lite"/>
    </source>
</evidence>
<evidence type="ECO:0000313" key="2">
    <source>
        <dbReference type="EMBL" id="AYF26659.1"/>
    </source>
</evidence>
<proteinExistence type="predicted"/>
<accession>A0A386WGM7</accession>